<protein>
    <submittedName>
        <fullName evidence="3">Flagellar hook-length control protein FliK</fullName>
    </submittedName>
</protein>
<keyword evidence="3" id="KW-0282">Flagellum</keyword>
<dbReference type="Gene3D" id="3.30.750.140">
    <property type="match status" value="1"/>
</dbReference>
<organism evidence="3 4">
    <name type="scientific">Bacillus thermotolerans</name>
    <name type="common">Quasibacillus thermotolerans</name>
    <dbReference type="NCBI Taxonomy" id="1221996"/>
    <lineage>
        <taxon>Bacteria</taxon>
        <taxon>Bacillati</taxon>
        <taxon>Bacillota</taxon>
        <taxon>Bacilli</taxon>
        <taxon>Bacillales</taxon>
        <taxon>Bacillaceae</taxon>
        <taxon>Bacillus</taxon>
    </lineage>
</organism>
<feature type="compositionally biased region" description="Basic and acidic residues" evidence="1">
    <location>
        <begin position="418"/>
        <end position="452"/>
    </location>
</feature>
<reference evidence="3" key="1">
    <citation type="submission" date="2015-02" db="EMBL/GenBank/DDBJ databases">
        <title>Genome Assembly of Bacillaceae bacterium MTCC 8252.</title>
        <authorList>
            <person name="Verma A."/>
            <person name="Khatri I."/>
            <person name="Mual P."/>
            <person name="Subramanian S."/>
            <person name="Krishnamurthi S."/>
        </authorList>
    </citation>
    <scope>NUCLEOTIDE SEQUENCE [LARGE SCALE GENOMIC DNA]</scope>
    <source>
        <strain evidence="3">MTCC 8252</strain>
    </source>
</reference>
<dbReference type="InterPro" id="IPR038610">
    <property type="entry name" value="FliK-like_C_sf"/>
</dbReference>
<feature type="domain" description="Flagellar hook-length control protein-like C-terminal" evidence="2">
    <location>
        <begin position="346"/>
        <end position="418"/>
    </location>
</feature>
<evidence type="ECO:0000256" key="1">
    <source>
        <dbReference type="SAM" id="MobiDB-lite"/>
    </source>
</evidence>
<dbReference type="OrthoDB" id="2112988at2"/>
<keyword evidence="4" id="KW-1185">Reference proteome</keyword>
<proteinExistence type="predicted"/>
<dbReference type="CDD" id="cd17470">
    <property type="entry name" value="T3SS_Flik_C"/>
    <property type="match status" value="1"/>
</dbReference>
<dbReference type="EMBL" id="JWIR02000012">
    <property type="protein sequence ID" value="KKB42361.1"/>
    <property type="molecule type" value="Genomic_DNA"/>
</dbReference>
<keyword evidence="3" id="KW-0966">Cell projection</keyword>
<dbReference type="RefSeq" id="WP_040047341.1">
    <property type="nucleotide sequence ID" value="NZ_JWIR02000012.1"/>
</dbReference>
<comment type="caution">
    <text evidence="3">The sequence shown here is derived from an EMBL/GenBank/DDBJ whole genome shotgun (WGS) entry which is preliminary data.</text>
</comment>
<accession>A0A0F5IA05</accession>
<evidence type="ECO:0000259" key="2">
    <source>
        <dbReference type="Pfam" id="PF02120"/>
    </source>
</evidence>
<dbReference type="STRING" id="1221996.QY95_00210"/>
<evidence type="ECO:0000313" key="4">
    <source>
        <dbReference type="Proteomes" id="UP000031563"/>
    </source>
</evidence>
<name>A0A0F5IA05_BACTR</name>
<evidence type="ECO:0000313" key="3">
    <source>
        <dbReference type="EMBL" id="KKB42361.1"/>
    </source>
</evidence>
<dbReference type="Proteomes" id="UP000031563">
    <property type="component" value="Unassembled WGS sequence"/>
</dbReference>
<feature type="region of interest" description="Disordered" evidence="1">
    <location>
        <begin position="416"/>
        <end position="461"/>
    </location>
</feature>
<dbReference type="AlphaFoldDB" id="A0A0F5IA05"/>
<gene>
    <name evidence="3" type="ORF">QY95_00210</name>
</gene>
<sequence>MMTNLSPLQLTQARIQKSMSAHQQPMAELDFQKILSGQEVQAEESVSASSFQKNLVLQKKIIAADSLEDIPLVANATKLVAKEWTEEGKMPSFEELEALLGMEHSELAKSLQTIARKALQILEKEIKENTGEEGGLPFFGDYAIPQAEGFEVDALSEVQEGQLNMGHLLHVLQLLTVIPEKEWTLLEPKALEQVLQAGKLWQLSSRSSEEEADKPLQAVMKDAERKLTEKIEAALLQPLAEKRAAVLQKAFTHYGQMLQPGSGAFSLESVPEQVAETDTQVPTAGETAKQKEQIQLSLSPSLHFPSRTESWSISVQTNPKPMNIDQFIEKFSQVLNKSNMVQTLNGTKLILRLYPEQLGSLRVELLQQNGVMTAKILSSTSAVNDLLEQNAASLKQAFAQQHVSVDKVEFVFGQPDPQKFERQPHQEHQQHSEKKEQEAHDTHAGDEPKESFQELLLNVEV</sequence>
<dbReference type="InterPro" id="IPR021136">
    <property type="entry name" value="Flagellar_hook_control-like_C"/>
</dbReference>
<dbReference type="Pfam" id="PF02120">
    <property type="entry name" value="Flg_hook"/>
    <property type="match status" value="1"/>
</dbReference>
<keyword evidence="3" id="KW-0969">Cilium</keyword>